<name>A0AAV1ZUH8_9ARAC</name>
<dbReference type="InterPro" id="IPR020846">
    <property type="entry name" value="MFS_dom"/>
</dbReference>
<dbReference type="PROSITE" id="PS50850">
    <property type="entry name" value="MFS"/>
    <property type="match status" value="1"/>
</dbReference>
<evidence type="ECO:0000256" key="5">
    <source>
        <dbReference type="SAM" id="Phobius"/>
    </source>
</evidence>
<comment type="subcellular location">
    <subcellularLocation>
        <location evidence="1">Membrane</location>
        <topology evidence="1">Multi-pass membrane protein</topology>
    </subcellularLocation>
</comment>
<feature type="transmembrane region" description="Helical" evidence="5">
    <location>
        <begin position="430"/>
        <end position="453"/>
    </location>
</feature>
<dbReference type="Proteomes" id="UP001497382">
    <property type="component" value="Unassembled WGS sequence"/>
</dbReference>
<sequence length="551" mass="61902">MVAHDAEKNGFSAKKCSEGEEDLMDLVGGEGPWQRWIFVVGLLSALPDASHNLAMAFFAPSVDHWCSRPLDVNLSVQEWKVTGIPPEDKHCSKYKFLNYREIQEDQLKNVTFKETSKCSSWEYDDSIYKSTVLSEFNLVCDREWLISLSKSVFIAGYFLSATVFVHLSDKFGRKPIIALCNTIALVSAITSLFSTSFLMFAVTRFFLAAGVTGLDNIIYVLMMEVVSPKYRAAYGVGNGFGWVLGIMCLPGVAWFFRHWIYMQITLTLPFIVLLSNWWFLPESPRWLLIHGKSEEAVKIITKAAKRNRFDLPETKVEELISKTKKAQEAKTEKVNVLQLFKPGLWQKAVIIFFLWFTNGFVYYGISYNTNELAGDPFLIFALYGLIEIPAYALTLFVIQSKGRRTPLAMNFLGAALSCWLIYPIPKDPWWISEIVSLFGKFCITASFSIIYVYTAEIFPTTVRSVGFGASQVAARSGAIIAPFAREIGKASHPIVPQLIFGFLATAAGLLTLLLPETRNLSIPDTIKEAAQMSRKKESKNDIGTTLVLKDL</sequence>
<feature type="transmembrane region" description="Helical" evidence="5">
    <location>
        <begin position="407"/>
        <end position="424"/>
    </location>
</feature>
<dbReference type="Gene3D" id="1.20.1250.20">
    <property type="entry name" value="MFS general substrate transporter like domains"/>
    <property type="match status" value="1"/>
</dbReference>
<feature type="transmembrane region" description="Helical" evidence="5">
    <location>
        <begin position="348"/>
        <end position="365"/>
    </location>
</feature>
<keyword evidence="4 5" id="KW-0472">Membrane</keyword>
<feature type="transmembrane region" description="Helical" evidence="5">
    <location>
        <begin position="260"/>
        <end position="280"/>
    </location>
</feature>
<dbReference type="CDD" id="cd17317">
    <property type="entry name" value="MFS_SLC22"/>
    <property type="match status" value="1"/>
</dbReference>
<feature type="transmembrane region" description="Helical" evidence="5">
    <location>
        <begin position="234"/>
        <end position="254"/>
    </location>
</feature>
<evidence type="ECO:0000256" key="3">
    <source>
        <dbReference type="ARBA" id="ARBA00022989"/>
    </source>
</evidence>
<dbReference type="AlphaFoldDB" id="A0AAV1ZUH8"/>
<accession>A0AAV1ZUH8</accession>
<dbReference type="Pfam" id="PF00083">
    <property type="entry name" value="Sugar_tr"/>
    <property type="match status" value="1"/>
</dbReference>
<feature type="transmembrane region" description="Helical" evidence="5">
    <location>
        <begin position="205"/>
        <end position="222"/>
    </location>
</feature>
<feature type="transmembrane region" description="Helical" evidence="5">
    <location>
        <begin position="377"/>
        <end position="398"/>
    </location>
</feature>
<evidence type="ECO:0000259" key="6">
    <source>
        <dbReference type="PROSITE" id="PS50850"/>
    </source>
</evidence>
<dbReference type="EMBL" id="CAXIEN010000084">
    <property type="protein sequence ID" value="CAL1275449.1"/>
    <property type="molecule type" value="Genomic_DNA"/>
</dbReference>
<gene>
    <name evidence="7" type="ORF">LARSCL_LOCUS8074</name>
</gene>
<proteinExistence type="predicted"/>
<dbReference type="GO" id="GO:0016020">
    <property type="term" value="C:membrane"/>
    <property type="evidence" value="ECO:0007669"/>
    <property type="project" value="UniProtKB-SubCell"/>
</dbReference>
<dbReference type="SUPFAM" id="SSF103473">
    <property type="entry name" value="MFS general substrate transporter"/>
    <property type="match status" value="1"/>
</dbReference>
<dbReference type="PANTHER" id="PTHR24064">
    <property type="entry name" value="SOLUTE CARRIER FAMILY 22 MEMBER"/>
    <property type="match status" value="1"/>
</dbReference>
<feature type="transmembrane region" description="Helical" evidence="5">
    <location>
        <begin position="144"/>
        <end position="164"/>
    </location>
</feature>
<comment type="caution">
    <text evidence="7">The sequence shown here is derived from an EMBL/GenBank/DDBJ whole genome shotgun (WGS) entry which is preliminary data.</text>
</comment>
<dbReference type="InterPro" id="IPR005828">
    <property type="entry name" value="MFS_sugar_transport-like"/>
</dbReference>
<protein>
    <recommendedName>
        <fullName evidence="6">Major facilitator superfamily (MFS) profile domain-containing protein</fullName>
    </recommendedName>
</protein>
<keyword evidence="3 5" id="KW-1133">Transmembrane helix</keyword>
<evidence type="ECO:0000256" key="4">
    <source>
        <dbReference type="ARBA" id="ARBA00023136"/>
    </source>
</evidence>
<feature type="transmembrane region" description="Helical" evidence="5">
    <location>
        <begin position="176"/>
        <end position="199"/>
    </location>
</feature>
<organism evidence="7 8">
    <name type="scientific">Larinioides sclopetarius</name>
    <dbReference type="NCBI Taxonomy" id="280406"/>
    <lineage>
        <taxon>Eukaryota</taxon>
        <taxon>Metazoa</taxon>
        <taxon>Ecdysozoa</taxon>
        <taxon>Arthropoda</taxon>
        <taxon>Chelicerata</taxon>
        <taxon>Arachnida</taxon>
        <taxon>Araneae</taxon>
        <taxon>Araneomorphae</taxon>
        <taxon>Entelegynae</taxon>
        <taxon>Araneoidea</taxon>
        <taxon>Araneidae</taxon>
        <taxon>Larinioides</taxon>
    </lineage>
</organism>
<dbReference type="InterPro" id="IPR036259">
    <property type="entry name" value="MFS_trans_sf"/>
</dbReference>
<evidence type="ECO:0000313" key="8">
    <source>
        <dbReference type="Proteomes" id="UP001497382"/>
    </source>
</evidence>
<reference evidence="7 8" key="1">
    <citation type="submission" date="2024-04" db="EMBL/GenBank/DDBJ databases">
        <authorList>
            <person name="Rising A."/>
            <person name="Reimegard J."/>
            <person name="Sonavane S."/>
            <person name="Akerstrom W."/>
            <person name="Nylinder S."/>
            <person name="Hedman E."/>
            <person name="Kallberg Y."/>
        </authorList>
    </citation>
    <scope>NUCLEOTIDE SEQUENCE [LARGE SCALE GENOMIC DNA]</scope>
</reference>
<keyword evidence="2 5" id="KW-0812">Transmembrane</keyword>
<dbReference type="GO" id="GO:0022857">
    <property type="term" value="F:transmembrane transporter activity"/>
    <property type="evidence" value="ECO:0007669"/>
    <property type="project" value="InterPro"/>
</dbReference>
<evidence type="ECO:0000313" key="7">
    <source>
        <dbReference type="EMBL" id="CAL1275449.1"/>
    </source>
</evidence>
<evidence type="ECO:0000256" key="1">
    <source>
        <dbReference type="ARBA" id="ARBA00004141"/>
    </source>
</evidence>
<feature type="transmembrane region" description="Helical" evidence="5">
    <location>
        <begin position="494"/>
        <end position="514"/>
    </location>
</feature>
<evidence type="ECO:0000256" key="2">
    <source>
        <dbReference type="ARBA" id="ARBA00022692"/>
    </source>
</evidence>
<feature type="domain" description="Major facilitator superfamily (MFS) profile" evidence="6">
    <location>
        <begin position="49"/>
        <end position="519"/>
    </location>
</feature>
<keyword evidence="8" id="KW-1185">Reference proteome</keyword>